<name>A0A914DFH1_9BILA</name>
<dbReference type="WBParaSite" id="ACRNAN_scaffold254.g31624.t2">
    <property type="protein sequence ID" value="ACRNAN_scaffold254.g31624.t2"/>
    <property type="gene ID" value="ACRNAN_scaffold254.g31624"/>
</dbReference>
<evidence type="ECO:0000313" key="3">
    <source>
        <dbReference type="WBParaSite" id="ACRNAN_scaffold254.g31624.t2"/>
    </source>
</evidence>
<dbReference type="Proteomes" id="UP000887540">
    <property type="component" value="Unplaced"/>
</dbReference>
<reference evidence="3" key="1">
    <citation type="submission" date="2022-11" db="UniProtKB">
        <authorList>
            <consortium name="WormBaseParasite"/>
        </authorList>
    </citation>
    <scope>IDENTIFICATION</scope>
</reference>
<feature type="chain" id="PRO_5038031061" evidence="1">
    <location>
        <begin position="17"/>
        <end position="258"/>
    </location>
</feature>
<keyword evidence="2" id="KW-1185">Reference proteome</keyword>
<dbReference type="AlphaFoldDB" id="A0A914DFH1"/>
<proteinExistence type="predicted"/>
<accession>A0A914DFH1</accession>
<keyword evidence="1" id="KW-0732">Signal</keyword>
<evidence type="ECO:0000256" key="1">
    <source>
        <dbReference type="SAM" id="SignalP"/>
    </source>
</evidence>
<protein>
    <submittedName>
        <fullName evidence="3">DUF148 domain-containing protein</fullName>
    </submittedName>
</protein>
<feature type="signal peptide" evidence="1">
    <location>
        <begin position="1"/>
        <end position="16"/>
    </location>
</feature>
<sequence>MQLVVFLIFILPIVHGYFIQDSLAQTYPNVVRYSPYAYSQDSEDFQVSNYVSKRVETILESAYSYSLLSPQEQSELLTIVRNPYLSRQVLFQQMELFGAKLDSNKRYYYDKWINRLQEIFTEFASYAQTQVAQCSMQNQEYCIAQCSMQNQEYCSEFIHFITDHNLSLSQAEQKILEHMRTVPVNVKIELERLALLLDQWLLQRLKERRMIYGEPLASVVYSPEFGSQRRYAMSVDSSNNVYRPSYLPSGPRLQYGVV</sequence>
<evidence type="ECO:0000313" key="2">
    <source>
        <dbReference type="Proteomes" id="UP000887540"/>
    </source>
</evidence>
<organism evidence="2 3">
    <name type="scientific">Acrobeloides nanus</name>
    <dbReference type="NCBI Taxonomy" id="290746"/>
    <lineage>
        <taxon>Eukaryota</taxon>
        <taxon>Metazoa</taxon>
        <taxon>Ecdysozoa</taxon>
        <taxon>Nematoda</taxon>
        <taxon>Chromadorea</taxon>
        <taxon>Rhabditida</taxon>
        <taxon>Tylenchina</taxon>
        <taxon>Cephalobomorpha</taxon>
        <taxon>Cephaloboidea</taxon>
        <taxon>Cephalobidae</taxon>
        <taxon>Acrobeloides</taxon>
    </lineage>
</organism>